<feature type="chain" id="PRO_5030871965" evidence="5">
    <location>
        <begin position="22"/>
        <end position="314"/>
    </location>
</feature>
<dbReference type="Proteomes" id="UP000535437">
    <property type="component" value="Unassembled WGS sequence"/>
</dbReference>
<keyword evidence="5" id="KW-0732">Signal</keyword>
<protein>
    <submittedName>
        <fullName evidence="7">DNA-binding transcriptional LysR family regulator</fullName>
    </submittedName>
</protein>
<evidence type="ECO:0000313" key="8">
    <source>
        <dbReference type="Proteomes" id="UP000535437"/>
    </source>
</evidence>
<dbReference type="GO" id="GO:0003700">
    <property type="term" value="F:DNA-binding transcription factor activity"/>
    <property type="evidence" value="ECO:0007669"/>
    <property type="project" value="InterPro"/>
</dbReference>
<dbReference type="PROSITE" id="PS50931">
    <property type="entry name" value="HTH_LYSR"/>
    <property type="match status" value="1"/>
</dbReference>
<sequence>MIDLTRLRTFRAVLAAGSVHAAAVNLGYTPSAVSQQLQALQKDTGLELFIRNGRGLAPTGVARRFAEEADRLLGQATRLEELAVDLREGRTGSLVISHIASVGVTWMPAVVAAISAEFHDLRLDLRLWEAAQGRDEDVDVEICVAHRDLPDRPGFDVEPLLTEPYVAVVPVGHPLAGRREAALEELAGWRWVDNDLTRGTCRQILLEACAAAGFTPGFQYETQDYGSAVALVAAGVGITVMPRLSFSSVRADPAQVTAVELSGAALRRTIMVRSRGSLCESPAVRRVLEMLRGLADDGGVTAPAGDVTLGSQSF</sequence>
<dbReference type="InterPro" id="IPR000847">
    <property type="entry name" value="LysR_HTH_N"/>
</dbReference>
<keyword evidence="2" id="KW-0805">Transcription regulation</keyword>
<dbReference type="Gene3D" id="3.40.190.290">
    <property type="match status" value="1"/>
</dbReference>
<dbReference type="PANTHER" id="PTHR30346:SF29">
    <property type="entry name" value="LYSR SUBSTRATE-BINDING"/>
    <property type="match status" value="1"/>
</dbReference>
<evidence type="ECO:0000259" key="6">
    <source>
        <dbReference type="PROSITE" id="PS50931"/>
    </source>
</evidence>
<evidence type="ECO:0000256" key="3">
    <source>
        <dbReference type="ARBA" id="ARBA00023125"/>
    </source>
</evidence>
<feature type="domain" description="HTH lysR-type" evidence="6">
    <location>
        <begin position="2"/>
        <end position="59"/>
    </location>
</feature>
<name>A0A7Z0KAA0_9MICC</name>
<dbReference type="InterPro" id="IPR005119">
    <property type="entry name" value="LysR_subst-bd"/>
</dbReference>
<dbReference type="Pfam" id="PF03466">
    <property type="entry name" value="LysR_substrate"/>
    <property type="match status" value="1"/>
</dbReference>
<dbReference type="AlphaFoldDB" id="A0A7Z0KAA0"/>
<keyword evidence="4" id="KW-0804">Transcription</keyword>
<evidence type="ECO:0000256" key="2">
    <source>
        <dbReference type="ARBA" id="ARBA00023015"/>
    </source>
</evidence>
<dbReference type="Pfam" id="PF00126">
    <property type="entry name" value="HTH_1"/>
    <property type="match status" value="1"/>
</dbReference>
<accession>A0A7Z0KAA0</accession>
<dbReference type="GO" id="GO:0032993">
    <property type="term" value="C:protein-DNA complex"/>
    <property type="evidence" value="ECO:0007669"/>
    <property type="project" value="TreeGrafter"/>
</dbReference>
<dbReference type="RefSeq" id="WP_179541925.1">
    <property type="nucleotide sequence ID" value="NZ_BAAALL010000005.1"/>
</dbReference>
<dbReference type="SUPFAM" id="SSF46785">
    <property type="entry name" value="Winged helix' DNA-binding domain"/>
    <property type="match status" value="1"/>
</dbReference>
<keyword evidence="3 7" id="KW-0238">DNA-binding</keyword>
<organism evidence="7 8">
    <name type="scientific">Nesterenkonia xinjiangensis</name>
    <dbReference type="NCBI Taxonomy" id="225327"/>
    <lineage>
        <taxon>Bacteria</taxon>
        <taxon>Bacillati</taxon>
        <taxon>Actinomycetota</taxon>
        <taxon>Actinomycetes</taxon>
        <taxon>Micrococcales</taxon>
        <taxon>Micrococcaceae</taxon>
        <taxon>Nesterenkonia</taxon>
    </lineage>
</organism>
<dbReference type="Gene3D" id="1.10.10.10">
    <property type="entry name" value="Winged helix-like DNA-binding domain superfamily/Winged helix DNA-binding domain"/>
    <property type="match status" value="1"/>
</dbReference>
<evidence type="ECO:0000256" key="1">
    <source>
        <dbReference type="ARBA" id="ARBA00009437"/>
    </source>
</evidence>
<proteinExistence type="inferred from homology"/>
<evidence type="ECO:0000313" key="7">
    <source>
        <dbReference type="EMBL" id="NYJ78603.1"/>
    </source>
</evidence>
<dbReference type="EMBL" id="JACCFY010000001">
    <property type="protein sequence ID" value="NYJ78603.1"/>
    <property type="molecule type" value="Genomic_DNA"/>
</dbReference>
<comment type="caution">
    <text evidence="7">The sequence shown here is derived from an EMBL/GenBank/DDBJ whole genome shotgun (WGS) entry which is preliminary data.</text>
</comment>
<dbReference type="PANTHER" id="PTHR30346">
    <property type="entry name" value="TRANSCRIPTIONAL DUAL REGULATOR HCAR-RELATED"/>
    <property type="match status" value="1"/>
</dbReference>
<gene>
    <name evidence="7" type="ORF">HNR09_002014</name>
</gene>
<dbReference type="InterPro" id="IPR036388">
    <property type="entry name" value="WH-like_DNA-bd_sf"/>
</dbReference>
<dbReference type="InterPro" id="IPR036390">
    <property type="entry name" value="WH_DNA-bd_sf"/>
</dbReference>
<feature type="signal peptide" evidence="5">
    <location>
        <begin position="1"/>
        <end position="21"/>
    </location>
</feature>
<dbReference type="SUPFAM" id="SSF53850">
    <property type="entry name" value="Periplasmic binding protein-like II"/>
    <property type="match status" value="1"/>
</dbReference>
<evidence type="ECO:0000256" key="4">
    <source>
        <dbReference type="ARBA" id="ARBA00023163"/>
    </source>
</evidence>
<keyword evidence="8" id="KW-1185">Reference proteome</keyword>
<reference evidence="7 8" key="1">
    <citation type="submission" date="2020-07" db="EMBL/GenBank/DDBJ databases">
        <title>Sequencing the genomes of 1000 actinobacteria strains.</title>
        <authorList>
            <person name="Klenk H.-P."/>
        </authorList>
    </citation>
    <scope>NUCLEOTIDE SEQUENCE [LARGE SCALE GENOMIC DNA]</scope>
    <source>
        <strain evidence="7 8">DSM 15475</strain>
    </source>
</reference>
<comment type="similarity">
    <text evidence="1">Belongs to the LysR transcriptional regulatory family.</text>
</comment>
<evidence type="ECO:0000256" key="5">
    <source>
        <dbReference type="SAM" id="SignalP"/>
    </source>
</evidence>
<dbReference type="GO" id="GO:0003677">
    <property type="term" value="F:DNA binding"/>
    <property type="evidence" value="ECO:0007669"/>
    <property type="project" value="UniProtKB-KW"/>
</dbReference>